<reference evidence="2" key="1">
    <citation type="submission" date="2016-11" db="EMBL/GenBank/DDBJ databases">
        <authorList>
            <person name="Varghese N."/>
            <person name="Submissions S."/>
        </authorList>
    </citation>
    <scope>NUCLEOTIDE SEQUENCE [LARGE SCALE GENOMIC DNA]</scope>
    <source>
        <strain evidence="2">DSM 6637</strain>
    </source>
</reference>
<protein>
    <submittedName>
        <fullName evidence="1">Uncharacterized protein</fullName>
    </submittedName>
</protein>
<dbReference type="RefSeq" id="WP_073061345.1">
    <property type="nucleotide sequence ID" value="NZ_FRCK01000001.1"/>
</dbReference>
<dbReference type="EMBL" id="FRCK01000001">
    <property type="protein sequence ID" value="SHL81006.1"/>
    <property type="molecule type" value="Genomic_DNA"/>
</dbReference>
<organism evidence="1 2">
    <name type="scientific">Paracoccus solventivorans</name>
    <dbReference type="NCBI Taxonomy" id="53463"/>
    <lineage>
        <taxon>Bacteria</taxon>
        <taxon>Pseudomonadati</taxon>
        <taxon>Pseudomonadota</taxon>
        <taxon>Alphaproteobacteria</taxon>
        <taxon>Rhodobacterales</taxon>
        <taxon>Paracoccaceae</taxon>
        <taxon>Paracoccus</taxon>
    </lineage>
</organism>
<evidence type="ECO:0000313" key="2">
    <source>
        <dbReference type="Proteomes" id="UP000184444"/>
    </source>
</evidence>
<dbReference type="Proteomes" id="UP000184444">
    <property type="component" value="Unassembled WGS sequence"/>
</dbReference>
<evidence type="ECO:0000313" key="1">
    <source>
        <dbReference type="EMBL" id="SHL81006.1"/>
    </source>
</evidence>
<keyword evidence="2" id="KW-1185">Reference proteome</keyword>
<sequence>MAAIRMIADTEVGKVEETVVGHAFMATLYAAVTLEISDDGAVQEISRDAPRKTANPALYFHLTETPAEAPTEAQRAILGRRWIKGKACEIIPASLGADVCRWAFGGMTPQELSNRYGDGAKVYLA</sequence>
<accession>A0A1M7DND4</accession>
<gene>
    <name evidence="1" type="ORF">SAMN05444389_101461</name>
</gene>
<dbReference type="AlphaFoldDB" id="A0A1M7DND4"/>
<name>A0A1M7DND4_9RHOB</name>
<proteinExistence type="predicted"/>
<dbReference type="STRING" id="53463.SAMN05444389_101461"/>